<dbReference type="EMBL" id="BOMS01000100">
    <property type="protein sequence ID" value="GIE70214.1"/>
    <property type="molecule type" value="Genomic_DNA"/>
</dbReference>
<evidence type="ECO:0000313" key="2">
    <source>
        <dbReference type="Proteomes" id="UP000624709"/>
    </source>
</evidence>
<name>A0ABQ4BHS8_9ACTN</name>
<dbReference type="Proteomes" id="UP000624709">
    <property type="component" value="Unassembled WGS sequence"/>
</dbReference>
<gene>
    <name evidence="1" type="ORF">Apa02nite_063220</name>
</gene>
<sequence length="93" mass="9661">MLAIDPTGEAGSPHQVCHPWPPHAGVASLATAAQGGVLQQALTAASQTHGLEQHPALVLCNAAPEVLTQILWGRSRSDPEQMGRLLAAKKNLA</sequence>
<protein>
    <submittedName>
        <fullName evidence="1">Uncharacterized protein</fullName>
    </submittedName>
</protein>
<reference evidence="1 2" key="1">
    <citation type="submission" date="2021-01" db="EMBL/GenBank/DDBJ databases">
        <title>Whole genome shotgun sequence of Actinoplanes palleronii NBRC 14916.</title>
        <authorList>
            <person name="Komaki H."/>
            <person name="Tamura T."/>
        </authorList>
    </citation>
    <scope>NUCLEOTIDE SEQUENCE [LARGE SCALE GENOMIC DNA]</scope>
    <source>
        <strain evidence="1 2">NBRC 14916</strain>
    </source>
</reference>
<comment type="caution">
    <text evidence="1">The sequence shown here is derived from an EMBL/GenBank/DDBJ whole genome shotgun (WGS) entry which is preliminary data.</text>
</comment>
<accession>A0ABQ4BHS8</accession>
<organism evidence="1 2">
    <name type="scientific">Actinoplanes palleronii</name>
    <dbReference type="NCBI Taxonomy" id="113570"/>
    <lineage>
        <taxon>Bacteria</taxon>
        <taxon>Bacillati</taxon>
        <taxon>Actinomycetota</taxon>
        <taxon>Actinomycetes</taxon>
        <taxon>Micromonosporales</taxon>
        <taxon>Micromonosporaceae</taxon>
        <taxon>Actinoplanes</taxon>
    </lineage>
</organism>
<evidence type="ECO:0000313" key="1">
    <source>
        <dbReference type="EMBL" id="GIE70214.1"/>
    </source>
</evidence>
<keyword evidence="2" id="KW-1185">Reference proteome</keyword>
<proteinExistence type="predicted"/>
<dbReference type="RefSeq" id="WP_203828271.1">
    <property type="nucleotide sequence ID" value="NZ_BAAATY010000036.1"/>
</dbReference>